<accession>A0ACB8LBX7</accession>
<evidence type="ECO:0000313" key="2">
    <source>
        <dbReference type="Proteomes" id="UP000829398"/>
    </source>
</evidence>
<name>A0ACB8LBX7_CITSI</name>
<gene>
    <name evidence="1" type="ORF">KPL71_012474</name>
</gene>
<evidence type="ECO:0000313" key="1">
    <source>
        <dbReference type="EMBL" id="KAH9770758.1"/>
    </source>
</evidence>
<organism evidence="1 2">
    <name type="scientific">Citrus sinensis</name>
    <name type="common">Sweet orange</name>
    <name type="synonym">Citrus aurantium var. sinensis</name>
    <dbReference type="NCBI Taxonomy" id="2711"/>
    <lineage>
        <taxon>Eukaryota</taxon>
        <taxon>Viridiplantae</taxon>
        <taxon>Streptophyta</taxon>
        <taxon>Embryophyta</taxon>
        <taxon>Tracheophyta</taxon>
        <taxon>Spermatophyta</taxon>
        <taxon>Magnoliopsida</taxon>
        <taxon>eudicotyledons</taxon>
        <taxon>Gunneridae</taxon>
        <taxon>Pentapetalae</taxon>
        <taxon>rosids</taxon>
        <taxon>malvids</taxon>
        <taxon>Sapindales</taxon>
        <taxon>Rutaceae</taxon>
        <taxon>Aurantioideae</taxon>
        <taxon>Citrus</taxon>
    </lineage>
</organism>
<dbReference type="EMBL" id="CM039173">
    <property type="protein sequence ID" value="KAH9770758.1"/>
    <property type="molecule type" value="Genomic_DNA"/>
</dbReference>
<comment type="caution">
    <text evidence="1">The sequence shown here is derived from an EMBL/GenBank/DDBJ whole genome shotgun (WGS) entry which is preliminary data.</text>
</comment>
<dbReference type="Proteomes" id="UP000829398">
    <property type="component" value="Chromosome 4"/>
</dbReference>
<protein>
    <submittedName>
        <fullName evidence="1">Uncharacterized protein</fullName>
    </submittedName>
</protein>
<reference evidence="2" key="1">
    <citation type="journal article" date="2023" name="Hortic. Res.">
        <title>A chromosome-level phased genome enabling allele-level studies in sweet orange: a case study on citrus Huanglongbing tolerance.</title>
        <authorList>
            <person name="Wu B."/>
            <person name="Yu Q."/>
            <person name="Deng Z."/>
            <person name="Duan Y."/>
            <person name="Luo F."/>
            <person name="Gmitter F. Jr."/>
        </authorList>
    </citation>
    <scope>NUCLEOTIDE SEQUENCE [LARGE SCALE GENOMIC DNA]</scope>
    <source>
        <strain evidence="2">cv. Valencia</strain>
    </source>
</reference>
<sequence length="933" mass="105264">MASSSTLITYSSPVSAALFSSDDTFNYAGNRIVINTASQLPLKLNQYNFMTWRAQLNIVLVGYDLLGFVTGAIKCPPPTITGDDGKAAIDLAYTMWQRQDQFILNAIIASVEPEIASLIASAANSFSALTTLTSTFQSHNSTHIVNLKARMSRMKQDNMPVAEYLQSMKTMADELALVNTPVSEIDLTVMILNGLKPKFKEIVAAIRARDTPITFPDLRDKLVDVELHTTSLLTLTISQHAPYTGSNEVIIGNGSERYKPRLVAKGFHQRADLDYSKTFSPVVKPTTVRLILCLALANGWPLQQLDVNNAFLHGILSEAVYMSQPLAKKFSIKDLGHLHYFLGIDVIPTTTGQFLSQHKYICDLLSKTNMCGAKPMSTLLCSTPSLKLFDGIASADATEYRKVVGALQYLSFTRPGISFAVNKLSQFMHSPSVPHWQAVKRVLRYLKGTTSYGLFLKRNSPCLLHAYSDADWVRDESMYSTSTYMLYLGGNPISWRSNKQKSVARSTTEAEYLAVSNAASEVRWVQNLLHELGLQLSQTPTIYCDNIRTTYLCRNPVFHSKIIVMSHNLEQNTNENDQSTTTQNLQIQALMGEMRRMIRAELELIHEHLKDQLVISRRGHIPSLCVNKRVMVLRDNGEIVTEDETEENEIPLLEDVKDEEYIAPKKLTLVTRRALSVQVKEDEAAQRKNIFHTKCYVQDKVCSMIIDGGSCTNVASTIMVEKLGLPTLKHPRPYKLQWLNDSGEVKVNKQVLVTFQIGKYEDKVLCDVVPMQAGHLLLGRPWQFNRRVKNDGFTNKYSFVFNQCNITLVPLTPKQPMIVLLYKEAFLNINEFDHTLPSFITSLLHEYDDVFLEETPHGLPPIRGIEHQIDFVPGAAIPNRPAYRSNLEETKELQRQVKELMERWYMRESMSPSAVPVLLVPKKDGTWRMCVDY</sequence>
<keyword evidence="2" id="KW-1185">Reference proteome</keyword>
<proteinExistence type="predicted"/>